<evidence type="ECO:0000313" key="2">
    <source>
        <dbReference type="Proteomes" id="UP000295163"/>
    </source>
</evidence>
<reference evidence="1 2" key="1">
    <citation type="submission" date="2019-03" db="EMBL/GenBank/DDBJ databases">
        <title>Genome Sequencing and Assembly of Various Microbes Isolated from Partially Reclaimed Soil and Acid Mine Drainage (AMD) Site.</title>
        <authorList>
            <person name="Steinbock B."/>
            <person name="Bechtold R."/>
            <person name="Sevigny J.L."/>
            <person name="Thomas D."/>
            <person name="Cuthill L.R."/>
            <person name="Aveiro Johannsen E.J."/>
            <person name="Thomas K."/>
            <person name="Ghosh A."/>
        </authorList>
    </citation>
    <scope>NUCLEOTIDE SEQUENCE [LARGE SCALE GENOMIC DNA]</scope>
    <source>
        <strain evidence="1 2">S-A3</strain>
    </source>
</reference>
<accession>A0A4R5Y643</accession>
<proteinExistence type="predicted"/>
<dbReference type="EMBL" id="SMZT01000010">
    <property type="protein sequence ID" value="TDL38582.1"/>
    <property type="molecule type" value="Genomic_DNA"/>
</dbReference>
<gene>
    <name evidence="1" type="ORF">E2R59_16885</name>
</gene>
<dbReference type="Proteomes" id="UP000295163">
    <property type="component" value="Unassembled WGS sequence"/>
</dbReference>
<dbReference type="GeneID" id="64349097"/>
<dbReference type="RefSeq" id="WP_133411545.1">
    <property type="nucleotide sequence ID" value="NZ_SMZT01000010.1"/>
</dbReference>
<sequence length="415" mass="45431">MTSSVAFFAPSSPVFPVTVPGFEAGTPAPLYTKSIAHRRLLIVTGHGEPAVAVMNGYDAPGEVSAIVGVLEGTLPAGARTCKYVGDEAPVRYLSFIPVRPGRVVCSVNFDLYPIARLRSTAFRVANSSNVWEWGAWESIFAFEAPRERVVLYQKDVFHLFPGTDVSEIPPALQVEVPETKEVSARELAEEFLAEARALYRRAYIPTCVVYSDYVTWLKDKFGDVSSRLPSKDFPGLAVAALGPRRQQRGPDGKRRAVYELKSVGTHVAEIFDANVPSLGTSNEGKAKTVTAAEVAAEVVDTQTLLRTPALKRSLIVDLDQARRSAFDGLTRVDAGRDFVFTGFEEDDALELVELSDRVEVAEFVSDVVGDAYDPARAVASPEVYELFSIWSVRHRGARPMPKAEFEAALTWVLNV</sequence>
<dbReference type="AlphaFoldDB" id="A0A4R5Y643"/>
<comment type="caution">
    <text evidence="1">The sequence shown here is derived from an EMBL/GenBank/DDBJ whole genome shotgun (WGS) entry which is preliminary data.</text>
</comment>
<protein>
    <submittedName>
        <fullName evidence="1">Uncharacterized protein</fullName>
    </submittedName>
</protein>
<evidence type="ECO:0000313" key="1">
    <source>
        <dbReference type="EMBL" id="TDL38582.1"/>
    </source>
</evidence>
<organism evidence="1 2">
    <name type="scientific">Kocuria rosea</name>
    <name type="common">Deinococcus erythromyxa</name>
    <name type="synonym">Micrococcus rubens</name>
    <dbReference type="NCBI Taxonomy" id="1275"/>
    <lineage>
        <taxon>Bacteria</taxon>
        <taxon>Bacillati</taxon>
        <taxon>Actinomycetota</taxon>
        <taxon>Actinomycetes</taxon>
        <taxon>Micrococcales</taxon>
        <taxon>Micrococcaceae</taxon>
        <taxon>Kocuria</taxon>
    </lineage>
</organism>
<name>A0A4R5Y643_KOCRO</name>